<organism evidence="1 2">
    <name type="scientific">Berkelbacteria bacterium GW2011_GWA2_46_7</name>
    <dbReference type="NCBI Taxonomy" id="1618335"/>
    <lineage>
        <taxon>Bacteria</taxon>
        <taxon>Candidatus Berkelbacteria</taxon>
    </lineage>
</organism>
<sequence>MINNQNPKQFRILIFGYFSIIDNWNLVIDYLRTEQGFGLKVSKGEHSKTRGAYCG</sequence>
<dbReference type="Proteomes" id="UP000034487">
    <property type="component" value="Unassembled WGS sequence"/>
</dbReference>
<evidence type="ECO:0000313" key="1">
    <source>
        <dbReference type="EMBL" id="KKU44519.1"/>
    </source>
</evidence>
<dbReference type="AlphaFoldDB" id="A0A0G1QHQ0"/>
<comment type="caution">
    <text evidence="1">The sequence shown here is derived from an EMBL/GenBank/DDBJ whole genome shotgun (WGS) entry which is preliminary data.</text>
</comment>
<dbReference type="EMBL" id="LCMV01000002">
    <property type="protein sequence ID" value="KKU44519.1"/>
    <property type="molecule type" value="Genomic_DNA"/>
</dbReference>
<reference evidence="1 2" key="1">
    <citation type="journal article" date="2015" name="Nature">
        <title>rRNA introns, odd ribosomes, and small enigmatic genomes across a large radiation of phyla.</title>
        <authorList>
            <person name="Brown C.T."/>
            <person name="Hug L.A."/>
            <person name="Thomas B.C."/>
            <person name="Sharon I."/>
            <person name="Castelle C.J."/>
            <person name="Singh A."/>
            <person name="Wilkins M.J."/>
            <person name="Williams K.H."/>
            <person name="Banfield J.F."/>
        </authorList>
    </citation>
    <scope>NUCLEOTIDE SEQUENCE [LARGE SCALE GENOMIC DNA]</scope>
</reference>
<evidence type="ECO:0000313" key="2">
    <source>
        <dbReference type="Proteomes" id="UP000034487"/>
    </source>
</evidence>
<name>A0A0G1QHQ0_9BACT</name>
<protein>
    <submittedName>
        <fullName evidence="1">Uncharacterized protein</fullName>
    </submittedName>
</protein>
<accession>A0A0G1QHQ0</accession>
<gene>
    <name evidence="1" type="ORF">UX60_C0002G0002</name>
</gene>
<proteinExistence type="predicted"/>